<evidence type="ECO:0000313" key="3">
    <source>
        <dbReference type="Proteomes" id="UP001454036"/>
    </source>
</evidence>
<evidence type="ECO:0000259" key="1">
    <source>
        <dbReference type="Pfam" id="PF04601"/>
    </source>
</evidence>
<sequence>MMTRIPPVKCLRFINPTPHPIREGVSVKLKTRYGNYLRANGGLPPWKNSFTHDIPHRHRDWILWAVVETMPEPHKKMPIEEDVDLSDLVLTTTVDGDFGRSSTTVVGVVGRVDNIIEADSGIELFTILKQSFSKIVHTIKLSELLPYVY</sequence>
<reference evidence="2 3" key="1">
    <citation type="submission" date="2024-01" db="EMBL/GenBank/DDBJ databases">
        <title>The complete chloroplast genome sequence of Lithospermum erythrorhizon: insights into the phylogenetic relationship among Boraginaceae species and the maternal lineages of purple gromwells.</title>
        <authorList>
            <person name="Okada T."/>
            <person name="Watanabe K."/>
        </authorList>
    </citation>
    <scope>NUCLEOTIDE SEQUENCE [LARGE SCALE GENOMIC DNA]</scope>
</reference>
<dbReference type="Proteomes" id="UP001454036">
    <property type="component" value="Unassembled WGS sequence"/>
</dbReference>
<gene>
    <name evidence="2" type="ORF">LIER_04394</name>
</gene>
<accession>A0AAV3P1E1</accession>
<proteinExistence type="predicted"/>
<protein>
    <recommendedName>
        <fullName evidence="1">DUF569 domain-containing protein</fullName>
    </recommendedName>
</protein>
<evidence type="ECO:0000313" key="2">
    <source>
        <dbReference type="EMBL" id="GAA0143793.1"/>
    </source>
</evidence>
<comment type="caution">
    <text evidence="2">The sequence shown here is derived from an EMBL/GenBank/DDBJ whole genome shotgun (WGS) entry which is preliminary data.</text>
</comment>
<dbReference type="PANTHER" id="PTHR31205:SF89">
    <property type="entry name" value="DUF569 DOMAIN-CONTAINING PROTEIN"/>
    <property type="match status" value="1"/>
</dbReference>
<name>A0AAV3P1E1_LITER</name>
<dbReference type="Pfam" id="PF04601">
    <property type="entry name" value="DUF569"/>
    <property type="match status" value="1"/>
</dbReference>
<feature type="domain" description="DUF569" evidence="1">
    <location>
        <begin position="19"/>
        <end position="64"/>
    </location>
</feature>
<dbReference type="AlphaFoldDB" id="A0AAV3P1E1"/>
<keyword evidence="3" id="KW-1185">Reference proteome</keyword>
<dbReference type="PANTHER" id="PTHR31205">
    <property type="entry name" value="ACTIN CROSS-LINKING PROTEIN (DUF569)"/>
    <property type="match status" value="1"/>
</dbReference>
<organism evidence="2 3">
    <name type="scientific">Lithospermum erythrorhizon</name>
    <name type="common">Purple gromwell</name>
    <name type="synonym">Lithospermum officinale var. erythrorhizon</name>
    <dbReference type="NCBI Taxonomy" id="34254"/>
    <lineage>
        <taxon>Eukaryota</taxon>
        <taxon>Viridiplantae</taxon>
        <taxon>Streptophyta</taxon>
        <taxon>Embryophyta</taxon>
        <taxon>Tracheophyta</taxon>
        <taxon>Spermatophyta</taxon>
        <taxon>Magnoliopsida</taxon>
        <taxon>eudicotyledons</taxon>
        <taxon>Gunneridae</taxon>
        <taxon>Pentapetalae</taxon>
        <taxon>asterids</taxon>
        <taxon>lamiids</taxon>
        <taxon>Boraginales</taxon>
        <taxon>Boraginaceae</taxon>
        <taxon>Boraginoideae</taxon>
        <taxon>Lithospermeae</taxon>
        <taxon>Lithospermum</taxon>
    </lineage>
</organism>
<dbReference type="InterPro" id="IPR007679">
    <property type="entry name" value="DUF569"/>
</dbReference>
<dbReference type="EMBL" id="BAABME010000562">
    <property type="protein sequence ID" value="GAA0143793.1"/>
    <property type="molecule type" value="Genomic_DNA"/>
</dbReference>